<sequence length="80" mass="9098">MNFNLYLDDKTAEELDQTAKTLGESRSGLIRKALREWLDKKTLGSPGWPSQILEWQGAADMPPFESHRDELLPPRDDALS</sequence>
<accession>A0A7S9D0P5</accession>
<dbReference type="InterPro" id="IPR002145">
    <property type="entry name" value="CopG"/>
</dbReference>
<dbReference type="Gene3D" id="1.10.1220.10">
    <property type="entry name" value="Met repressor-like"/>
    <property type="match status" value="1"/>
</dbReference>
<gene>
    <name evidence="2" type="ORF">IC761_21230</name>
</gene>
<dbReference type="AlphaFoldDB" id="A0A7S9D0P5"/>
<evidence type="ECO:0000313" key="3">
    <source>
        <dbReference type="Proteomes" id="UP000594621"/>
    </source>
</evidence>
<dbReference type="Proteomes" id="UP000594621">
    <property type="component" value="Chromosome"/>
</dbReference>
<dbReference type="Pfam" id="PF01402">
    <property type="entry name" value="RHH_1"/>
    <property type="match status" value="1"/>
</dbReference>
<evidence type="ECO:0000313" key="2">
    <source>
        <dbReference type="EMBL" id="QPF89036.1"/>
    </source>
</evidence>
<name>A0A7S9D0P5_9BRAD</name>
<dbReference type="InterPro" id="IPR013321">
    <property type="entry name" value="Arc_rbn_hlx_hlx"/>
</dbReference>
<dbReference type="InterPro" id="IPR010985">
    <property type="entry name" value="Ribbon_hlx_hlx"/>
</dbReference>
<dbReference type="KEGG" id="bcou:IC761_21230"/>
<dbReference type="GO" id="GO:0006355">
    <property type="term" value="P:regulation of DNA-templated transcription"/>
    <property type="evidence" value="ECO:0007669"/>
    <property type="project" value="InterPro"/>
</dbReference>
<dbReference type="EMBL" id="CP061379">
    <property type="protein sequence ID" value="QPF89036.1"/>
    <property type="molecule type" value="Genomic_DNA"/>
</dbReference>
<protein>
    <submittedName>
        <fullName evidence="2">CopG family transcriptional regulator</fullName>
    </submittedName>
</protein>
<proteinExistence type="predicted"/>
<reference evidence="2 3" key="1">
    <citation type="submission" date="2020-09" db="EMBL/GenBank/DDBJ databases">
        <title>Complete genomes of bradyrhizobia occurring on native shrubby legumes in Australia.</title>
        <authorList>
            <person name="Lafay B."/>
        </authorList>
    </citation>
    <scope>NUCLEOTIDE SEQUENCE [LARGE SCALE GENOMIC DNA]</scope>
    <source>
        <strain evidence="2 3">BDV5040</strain>
    </source>
</reference>
<dbReference type="CDD" id="cd22231">
    <property type="entry name" value="RHH_NikR_HicB-like"/>
    <property type="match status" value="1"/>
</dbReference>
<organism evidence="2 3">
    <name type="scientific">Bradyrhizobium commune</name>
    <dbReference type="NCBI Taxonomy" id="83627"/>
    <lineage>
        <taxon>Bacteria</taxon>
        <taxon>Pseudomonadati</taxon>
        <taxon>Pseudomonadota</taxon>
        <taxon>Alphaproteobacteria</taxon>
        <taxon>Hyphomicrobiales</taxon>
        <taxon>Nitrobacteraceae</taxon>
        <taxon>Bradyrhizobium</taxon>
    </lineage>
</organism>
<dbReference type="RefSeq" id="WP_195798579.1">
    <property type="nucleotide sequence ID" value="NZ_CP061379.1"/>
</dbReference>
<dbReference type="SUPFAM" id="SSF47598">
    <property type="entry name" value="Ribbon-helix-helix"/>
    <property type="match status" value="1"/>
</dbReference>
<keyword evidence="3" id="KW-1185">Reference proteome</keyword>
<feature type="domain" description="Ribbon-helix-helix protein CopG" evidence="1">
    <location>
        <begin position="2"/>
        <end position="41"/>
    </location>
</feature>
<evidence type="ECO:0000259" key="1">
    <source>
        <dbReference type="Pfam" id="PF01402"/>
    </source>
</evidence>